<organism evidence="1 2">
    <name type="scientific">Eumeta variegata</name>
    <name type="common">Bagworm moth</name>
    <name type="synonym">Eumeta japonica</name>
    <dbReference type="NCBI Taxonomy" id="151549"/>
    <lineage>
        <taxon>Eukaryota</taxon>
        <taxon>Metazoa</taxon>
        <taxon>Ecdysozoa</taxon>
        <taxon>Arthropoda</taxon>
        <taxon>Hexapoda</taxon>
        <taxon>Insecta</taxon>
        <taxon>Pterygota</taxon>
        <taxon>Neoptera</taxon>
        <taxon>Endopterygota</taxon>
        <taxon>Lepidoptera</taxon>
        <taxon>Glossata</taxon>
        <taxon>Ditrysia</taxon>
        <taxon>Tineoidea</taxon>
        <taxon>Psychidae</taxon>
        <taxon>Oiketicinae</taxon>
        <taxon>Eumeta</taxon>
    </lineage>
</organism>
<sequence length="117" mass="13442">MNAGNRANGALLAGIRRKTVFRQARSTVHNGVLVFIFTVLCDGESWVWRKKNESKINAMELKSLNHMCDGVILEDKCENIDRRERWGLTEKGCMNGYSQVDTTNDWRSMKETYKANL</sequence>
<name>A0A4C1W4D2_EUMVA</name>
<dbReference type="AlphaFoldDB" id="A0A4C1W4D2"/>
<dbReference type="Proteomes" id="UP000299102">
    <property type="component" value="Unassembled WGS sequence"/>
</dbReference>
<dbReference type="EMBL" id="BGZK01000474">
    <property type="protein sequence ID" value="GBP45911.1"/>
    <property type="molecule type" value="Genomic_DNA"/>
</dbReference>
<keyword evidence="2" id="KW-1185">Reference proteome</keyword>
<reference evidence="1 2" key="1">
    <citation type="journal article" date="2019" name="Commun. Biol.">
        <title>The bagworm genome reveals a unique fibroin gene that provides high tensile strength.</title>
        <authorList>
            <person name="Kono N."/>
            <person name="Nakamura H."/>
            <person name="Ohtoshi R."/>
            <person name="Tomita M."/>
            <person name="Numata K."/>
            <person name="Arakawa K."/>
        </authorList>
    </citation>
    <scope>NUCLEOTIDE SEQUENCE [LARGE SCALE GENOMIC DNA]</scope>
</reference>
<evidence type="ECO:0000313" key="1">
    <source>
        <dbReference type="EMBL" id="GBP45911.1"/>
    </source>
</evidence>
<evidence type="ECO:0000313" key="2">
    <source>
        <dbReference type="Proteomes" id="UP000299102"/>
    </source>
</evidence>
<protein>
    <submittedName>
        <fullName evidence="1">Uncharacterized protein</fullName>
    </submittedName>
</protein>
<gene>
    <name evidence="1" type="ORF">EVAR_41212_1</name>
</gene>
<comment type="caution">
    <text evidence="1">The sequence shown here is derived from an EMBL/GenBank/DDBJ whole genome shotgun (WGS) entry which is preliminary data.</text>
</comment>
<accession>A0A4C1W4D2</accession>
<proteinExistence type="predicted"/>